<dbReference type="RefSeq" id="WP_197013092.1">
    <property type="nucleotide sequence ID" value="NZ_BAABES010000011.1"/>
</dbReference>
<dbReference type="PROSITE" id="PS00445">
    <property type="entry name" value="FGGY_KINASES_2"/>
    <property type="match status" value="1"/>
</dbReference>
<keyword evidence="2" id="KW-0119">Carbohydrate metabolism</keyword>
<dbReference type="InterPro" id="IPR000577">
    <property type="entry name" value="Carb_kinase_FGGY"/>
</dbReference>
<proteinExistence type="inferred from homology"/>
<dbReference type="InterPro" id="IPR043129">
    <property type="entry name" value="ATPase_NBD"/>
</dbReference>
<evidence type="ECO:0000256" key="3">
    <source>
        <dbReference type="ARBA" id="ARBA00022679"/>
    </source>
</evidence>
<evidence type="ECO:0000256" key="1">
    <source>
        <dbReference type="ARBA" id="ARBA00009156"/>
    </source>
</evidence>
<dbReference type="InterPro" id="IPR050406">
    <property type="entry name" value="FGGY_Carb_Kinase"/>
</dbReference>
<comment type="similarity">
    <text evidence="1 5">Belongs to the FGGY kinase family.</text>
</comment>
<reference evidence="8" key="1">
    <citation type="submission" date="2020-11" db="EMBL/GenBank/DDBJ databases">
        <title>Sequencing the genomes of 1000 actinobacteria strains.</title>
        <authorList>
            <person name="Klenk H.-P."/>
        </authorList>
    </citation>
    <scope>NUCLEOTIDE SEQUENCE</scope>
    <source>
        <strain evidence="8">DSM 43175</strain>
    </source>
</reference>
<dbReference type="EMBL" id="JADOUA010000001">
    <property type="protein sequence ID" value="MBG6090658.1"/>
    <property type="molecule type" value="Genomic_DNA"/>
</dbReference>
<dbReference type="GO" id="GO:0004856">
    <property type="term" value="F:D-xylulokinase activity"/>
    <property type="evidence" value="ECO:0007669"/>
    <property type="project" value="UniProtKB-EC"/>
</dbReference>
<keyword evidence="3 5" id="KW-0808">Transferase</keyword>
<dbReference type="InterPro" id="IPR018484">
    <property type="entry name" value="FGGY_N"/>
</dbReference>
<dbReference type="AlphaFoldDB" id="A0A931DLA6"/>
<organism evidence="8 9">
    <name type="scientific">Actinomadura viridis</name>
    <dbReference type="NCBI Taxonomy" id="58110"/>
    <lineage>
        <taxon>Bacteria</taxon>
        <taxon>Bacillati</taxon>
        <taxon>Actinomycetota</taxon>
        <taxon>Actinomycetes</taxon>
        <taxon>Streptosporangiales</taxon>
        <taxon>Thermomonosporaceae</taxon>
        <taxon>Actinomadura</taxon>
    </lineage>
</organism>
<sequence length="494" mass="51047">MPEPPPGPVTIGVDVGTTGLKAVALDERARVVAEHAVRYPTRLAGTAAEQDAEVWWAAARTALSRVTGACGTGVTGVAVTGQAPTLVAVDRRGDPLGPALTWIDRRAMAEAREIGDLLGPVRNGPDPFFGTAKLLWWTRHRPAEIDRAAAVLHANGFLVGRLTGARTLDASGACLMQGWDDGWPAALERHGVPVGLLPEAVPSLALVGEVTGEAAARTGLPAGTPVAAGGIDALGSALEAGLLGPGDPLAEMTGFSTVSMLAVPRGTHVPGLLHTRHCVDGADLVLTAQVSTGAVVDWVRDLTGGAAELLESAPLLARPRPGRLLVVPSFAGERTPTWDARARGAVIGLDLATDARDLLLAVFEGTAFALRADLDLLERAGLPVTSVTCTGGGARSEAWLRIKADVLDRPIRVPVTGHGAAAGAAMMAGLATGVWSAPGELRGLTAATARTHRPDPARAALYAARFDLFQRLRETLPPLGRPLLAPPPELGDHQ</sequence>
<dbReference type="InterPro" id="IPR018483">
    <property type="entry name" value="Carb_kinase_FGGY_CS"/>
</dbReference>
<evidence type="ECO:0000313" key="9">
    <source>
        <dbReference type="Proteomes" id="UP000614047"/>
    </source>
</evidence>
<keyword evidence="4 5" id="KW-0418">Kinase</keyword>
<dbReference type="Pfam" id="PF02782">
    <property type="entry name" value="FGGY_C"/>
    <property type="match status" value="1"/>
</dbReference>
<dbReference type="InterPro" id="IPR018485">
    <property type="entry name" value="FGGY_C"/>
</dbReference>
<dbReference type="PIRSF" id="PIRSF000538">
    <property type="entry name" value="GlpK"/>
    <property type="match status" value="1"/>
</dbReference>
<evidence type="ECO:0000256" key="2">
    <source>
        <dbReference type="ARBA" id="ARBA00022629"/>
    </source>
</evidence>
<keyword evidence="9" id="KW-1185">Reference proteome</keyword>
<dbReference type="GO" id="GO:0042732">
    <property type="term" value="P:D-xylose metabolic process"/>
    <property type="evidence" value="ECO:0007669"/>
    <property type="project" value="UniProtKB-KW"/>
</dbReference>
<dbReference type="Gene3D" id="3.30.420.40">
    <property type="match status" value="2"/>
</dbReference>
<evidence type="ECO:0000259" key="6">
    <source>
        <dbReference type="Pfam" id="PF00370"/>
    </source>
</evidence>
<evidence type="ECO:0000313" key="8">
    <source>
        <dbReference type="EMBL" id="MBG6090658.1"/>
    </source>
</evidence>
<protein>
    <submittedName>
        <fullName evidence="8">Xylulokinase</fullName>
        <ecNumber evidence="8">2.7.1.17</ecNumber>
    </submittedName>
</protein>
<feature type="domain" description="Carbohydrate kinase FGGY N-terminal" evidence="6">
    <location>
        <begin position="10"/>
        <end position="236"/>
    </location>
</feature>
<dbReference type="Proteomes" id="UP000614047">
    <property type="component" value="Unassembled WGS sequence"/>
</dbReference>
<name>A0A931DLA6_9ACTN</name>
<evidence type="ECO:0000256" key="5">
    <source>
        <dbReference type="RuleBase" id="RU003733"/>
    </source>
</evidence>
<dbReference type="EC" id="2.7.1.17" evidence="8"/>
<dbReference type="PANTHER" id="PTHR43095:SF5">
    <property type="entry name" value="XYLULOSE KINASE"/>
    <property type="match status" value="1"/>
</dbReference>
<feature type="domain" description="Carbohydrate kinase FGGY C-terminal" evidence="7">
    <location>
        <begin position="268"/>
        <end position="431"/>
    </location>
</feature>
<gene>
    <name evidence="8" type="ORF">IW256_004771</name>
</gene>
<dbReference type="Pfam" id="PF00370">
    <property type="entry name" value="FGGY_N"/>
    <property type="match status" value="1"/>
</dbReference>
<dbReference type="PANTHER" id="PTHR43095">
    <property type="entry name" value="SUGAR KINASE"/>
    <property type="match status" value="1"/>
</dbReference>
<dbReference type="SUPFAM" id="SSF53067">
    <property type="entry name" value="Actin-like ATPase domain"/>
    <property type="match status" value="2"/>
</dbReference>
<accession>A0A931DLA6</accession>
<evidence type="ECO:0000259" key="7">
    <source>
        <dbReference type="Pfam" id="PF02782"/>
    </source>
</evidence>
<comment type="caution">
    <text evidence="8">The sequence shown here is derived from an EMBL/GenBank/DDBJ whole genome shotgun (WGS) entry which is preliminary data.</text>
</comment>
<evidence type="ECO:0000256" key="4">
    <source>
        <dbReference type="ARBA" id="ARBA00022777"/>
    </source>
</evidence>
<keyword evidence="2" id="KW-0859">Xylose metabolism</keyword>